<keyword evidence="1" id="KW-0812">Transmembrane</keyword>
<dbReference type="Proteomes" id="UP000432350">
    <property type="component" value="Unassembled WGS sequence"/>
</dbReference>
<evidence type="ECO:0000313" key="2">
    <source>
        <dbReference type="EMBL" id="VXD08233.1"/>
    </source>
</evidence>
<protein>
    <submittedName>
        <fullName evidence="2">Uncharacterized protein</fullName>
    </submittedName>
</protein>
<accession>A0A654DQP2</accession>
<gene>
    <name evidence="2" type="ORF">SPHINGO8BC_90381</name>
</gene>
<keyword evidence="1" id="KW-1133">Transmembrane helix</keyword>
<evidence type="ECO:0000313" key="3">
    <source>
        <dbReference type="Proteomes" id="UP000432350"/>
    </source>
</evidence>
<reference evidence="2 3" key="1">
    <citation type="submission" date="2019-10" db="EMBL/GenBank/DDBJ databases">
        <authorList>
            <person name="Karimi E."/>
        </authorList>
    </citation>
    <scope>NUCLEOTIDE SEQUENCE [LARGE SCALE GENOMIC DNA]</scope>
    <source>
        <strain evidence="2">Sphingobacterium sp. 8BC</strain>
    </source>
</reference>
<organism evidence="2 3">
    <name type="scientific">Sphingobacterium multivorum</name>
    <dbReference type="NCBI Taxonomy" id="28454"/>
    <lineage>
        <taxon>Bacteria</taxon>
        <taxon>Pseudomonadati</taxon>
        <taxon>Bacteroidota</taxon>
        <taxon>Sphingobacteriia</taxon>
        <taxon>Sphingobacteriales</taxon>
        <taxon>Sphingobacteriaceae</taxon>
        <taxon>Sphingobacterium</taxon>
    </lineage>
</organism>
<feature type="transmembrane region" description="Helical" evidence="1">
    <location>
        <begin position="6"/>
        <end position="27"/>
    </location>
</feature>
<evidence type="ECO:0000256" key="1">
    <source>
        <dbReference type="SAM" id="Phobius"/>
    </source>
</evidence>
<keyword evidence="1" id="KW-0472">Membrane</keyword>
<dbReference type="EMBL" id="CABWMV010000028">
    <property type="protein sequence ID" value="VXD08233.1"/>
    <property type="molecule type" value="Genomic_DNA"/>
</dbReference>
<sequence length="45" mass="5174">MNDRSEFFTIVLAEIIISNLSSIYFYGAYTRRTIPLKAVGKPITY</sequence>
<proteinExistence type="predicted"/>
<name>A0A654DQP2_SPHMU</name>
<dbReference type="AlphaFoldDB" id="A0A654DQP2"/>